<protein>
    <submittedName>
        <fullName evidence="7">Phospholipase A1-like</fullName>
    </submittedName>
</protein>
<dbReference type="OMA" id="NNSCAHA"/>
<dbReference type="GO" id="GO:0017171">
    <property type="term" value="F:serine hydrolase activity"/>
    <property type="evidence" value="ECO:0007669"/>
    <property type="project" value="TreeGrafter"/>
</dbReference>
<dbReference type="GeneID" id="108052352"/>
<gene>
    <name evidence="7" type="primary">LOC108052352</name>
</gene>
<feature type="domain" description="Lipase" evidence="6">
    <location>
        <begin position="26"/>
        <end position="258"/>
    </location>
</feature>
<dbReference type="Gene3D" id="3.40.50.1820">
    <property type="entry name" value="alpha/beta hydrolase"/>
    <property type="match status" value="1"/>
</dbReference>
<name>A0A6P4FRG7_DRORH</name>
<dbReference type="OrthoDB" id="199913at2759"/>
<comment type="similarity">
    <text evidence="2 4">Belongs to the AB hydrolase superfamily. Lipase family.</text>
</comment>
<evidence type="ECO:0000256" key="3">
    <source>
        <dbReference type="ARBA" id="ARBA00022525"/>
    </source>
</evidence>
<evidence type="ECO:0000256" key="4">
    <source>
        <dbReference type="RuleBase" id="RU004262"/>
    </source>
</evidence>
<sequence>MMWLTLLALACSTWRCSVPHGGDTPVGYYLYTPANPSQPQKIQLDDTEAIRASHFDVRRPTKIIIHGFSKSYLEIPNKEIRTAYQARGAYNIISMDWSEVAALNYVDTKPLVPLVGIQCARFVRFLAREFGLDLADLVLVGHSMGAHVAGFCGKELQKISRGEMRLGNIVALEAALPLYRYANPHARLSNTDADYVMAIHSNGLRKGFLAPLGHADFYANGGQKQPGCGVDLSGHCAHARVVYLYAEAVQQRTSFAPFGHCPRYADLLVSLGRCQELTGDLVQLGDPLEVSQVKGIFTFETNPWSPYGRPLA</sequence>
<dbReference type="RefSeq" id="XP_016990223.1">
    <property type="nucleotide sequence ID" value="XM_017134734.1"/>
</dbReference>
<accession>A0A6P4FRG7</accession>
<feature type="chain" id="PRO_5028200073" evidence="5">
    <location>
        <begin position="17"/>
        <end position="312"/>
    </location>
</feature>
<dbReference type="InterPro" id="IPR013818">
    <property type="entry name" value="Lipase"/>
</dbReference>
<dbReference type="PANTHER" id="PTHR11610:SF173">
    <property type="entry name" value="LIPASE DOMAIN-CONTAINING PROTEIN-RELATED"/>
    <property type="match status" value="1"/>
</dbReference>
<dbReference type="GO" id="GO:0005615">
    <property type="term" value="C:extracellular space"/>
    <property type="evidence" value="ECO:0007669"/>
    <property type="project" value="TreeGrafter"/>
</dbReference>
<evidence type="ECO:0000256" key="2">
    <source>
        <dbReference type="ARBA" id="ARBA00010701"/>
    </source>
</evidence>
<dbReference type="AlphaFoldDB" id="A0A6P4FRG7"/>
<feature type="signal peptide" evidence="5">
    <location>
        <begin position="1"/>
        <end position="16"/>
    </location>
</feature>
<dbReference type="GO" id="GO:0016042">
    <property type="term" value="P:lipid catabolic process"/>
    <property type="evidence" value="ECO:0007669"/>
    <property type="project" value="TreeGrafter"/>
</dbReference>
<dbReference type="SUPFAM" id="SSF53474">
    <property type="entry name" value="alpha/beta-Hydrolases"/>
    <property type="match status" value="1"/>
</dbReference>
<dbReference type="PANTHER" id="PTHR11610">
    <property type="entry name" value="LIPASE"/>
    <property type="match status" value="1"/>
</dbReference>
<evidence type="ECO:0000256" key="5">
    <source>
        <dbReference type="SAM" id="SignalP"/>
    </source>
</evidence>
<dbReference type="InterPro" id="IPR033906">
    <property type="entry name" value="Lipase_N"/>
</dbReference>
<dbReference type="CDD" id="cd00707">
    <property type="entry name" value="Pancreat_lipase_like"/>
    <property type="match status" value="1"/>
</dbReference>
<organism evidence="7">
    <name type="scientific">Drosophila rhopaloa</name>
    <name type="common">Fruit fly</name>
    <dbReference type="NCBI Taxonomy" id="1041015"/>
    <lineage>
        <taxon>Eukaryota</taxon>
        <taxon>Metazoa</taxon>
        <taxon>Ecdysozoa</taxon>
        <taxon>Arthropoda</taxon>
        <taxon>Hexapoda</taxon>
        <taxon>Insecta</taxon>
        <taxon>Pterygota</taxon>
        <taxon>Neoptera</taxon>
        <taxon>Endopterygota</taxon>
        <taxon>Diptera</taxon>
        <taxon>Brachycera</taxon>
        <taxon>Muscomorpha</taxon>
        <taxon>Ephydroidea</taxon>
        <taxon>Drosophilidae</taxon>
        <taxon>Drosophila</taxon>
        <taxon>Sophophora</taxon>
    </lineage>
</organism>
<evidence type="ECO:0000313" key="7">
    <source>
        <dbReference type="RefSeq" id="XP_016990223.1"/>
    </source>
</evidence>
<evidence type="ECO:0000259" key="6">
    <source>
        <dbReference type="Pfam" id="PF00151"/>
    </source>
</evidence>
<comment type="subcellular location">
    <subcellularLocation>
        <location evidence="1">Secreted</location>
    </subcellularLocation>
</comment>
<keyword evidence="5" id="KW-0732">Signal</keyword>
<keyword evidence="3" id="KW-0964">Secreted</keyword>
<dbReference type="InterPro" id="IPR000734">
    <property type="entry name" value="TAG_lipase"/>
</dbReference>
<reference evidence="7" key="1">
    <citation type="submission" date="2025-08" db="UniProtKB">
        <authorList>
            <consortium name="RefSeq"/>
        </authorList>
    </citation>
    <scope>IDENTIFICATION</scope>
</reference>
<proteinExistence type="inferred from homology"/>
<dbReference type="GO" id="GO:0016298">
    <property type="term" value="F:lipase activity"/>
    <property type="evidence" value="ECO:0007669"/>
    <property type="project" value="InterPro"/>
</dbReference>
<dbReference type="InterPro" id="IPR029058">
    <property type="entry name" value="AB_hydrolase_fold"/>
</dbReference>
<evidence type="ECO:0000256" key="1">
    <source>
        <dbReference type="ARBA" id="ARBA00004613"/>
    </source>
</evidence>
<dbReference type="Pfam" id="PF00151">
    <property type="entry name" value="Lipase"/>
    <property type="match status" value="1"/>
</dbReference>
<dbReference type="RefSeq" id="XP_016990223.2">
    <property type="nucleotide sequence ID" value="XM_017134734.2"/>
</dbReference>